<feature type="region of interest" description="Disordered" evidence="1">
    <location>
        <begin position="193"/>
        <end position="217"/>
    </location>
</feature>
<gene>
    <name evidence="2" type="ORF">US42_C0014G0026</name>
</gene>
<dbReference type="EMBL" id="LBSX01000014">
    <property type="protein sequence ID" value="KKQ27129.1"/>
    <property type="molecule type" value="Genomic_DNA"/>
</dbReference>
<reference evidence="2 3" key="1">
    <citation type="journal article" date="2015" name="Nature">
        <title>rRNA introns, odd ribosomes, and small enigmatic genomes across a large radiation of phyla.</title>
        <authorList>
            <person name="Brown C.T."/>
            <person name="Hug L.A."/>
            <person name="Thomas B.C."/>
            <person name="Sharon I."/>
            <person name="Castelle C.J."/>
            <person name="Singh A."/>
            <person name="Wilkins M.J."/>
            <person name="Williams K.H."/>
            <person name="Banfield J.F."/>
        </authorList>
    </citation>
    <scope>NUCLEOTIDE SEQUENCE [LARGE SCALE GENOMIC DNA]</scope>
</reference>
<name>A0A0G0ISL6_9BACT</name>
<evidence type="ECO:0000313" key="3">
    <source>
        <dbReference type="Proteomes" id="UP000034849"/>
    </source>
</evidence>
<proteinExistence type="predicted"/>
<evidence type="ECO:0000256" key="1">
    <source>
        <dbReference type="SAM" id="MobiDB-lite"/>
    </source>
</evidence>
<protein>
    <submittedName>
        <fullName evidence="2">Uncharacterized protein</fullName>
    </submittedName>
</protein>
<evidence type="ECO:0000313" key="2">
    <source>
        <dbReference type="EMBL" id="KKQ27129.1"/>
    </source>
</evidence>
<dbReference type="Proteomes" id="UP000034849">
    <property type="component" value="Unassembled WGS sequence"/>
</dbReference>
<sequence>MYKNQEYCAIIYLDLTDKDNVHEWRTQGSLVVGQGRNHGDHVLLGGGIPVHSLLGERLALGEVHRKPSDELAHGNTPRQSVRILRRLPDSSHILVHAVQCDNRSSDVGYAVRLLPLLALVSQTADSALPLLELLEANSGRPPTKDDRHLPSVPISRIHLYKIVGVFFVFNLPLLNPPLIKGRKTNHQLVHARTNTIRNSPPRRGSPPTSQSEGGGSY</sequence>
<dbReference type="AlphaFoldDB" id="A0A0G0ISL6"/>
<comment type="caution">
    <text evidence="2">The sequence shown here is derived from an EMBL/GenBank/DDBJ whole genome shotgun (WGS) entry which is preliminary data.</text>
</comment>
<accession>A0A0G0ISL6</accession>
<organism evidence="2 3">
    <name type="scientific">Candidatus Magasanikbacteria bacterium GW2011_GWC2_37_14</name>
    <dbReference type="NCBI Taxonomy" id="1619046"/>
    <lineage>
        <taxon>Bacteria</taxon>
        <taxon>Candidatus Magasanikiibacteriota</taxon>
    </lineage>
</organism>